<comment type="caution">
    <text evidence="11">The sequence shown here is derived from an EMBL/GenBank/DDBJ whole genome shotgun (WGS) entry which is preliminary data.</text>
</comment>
<keyword evidence="7" id="KW-0245">EGF-like domain</keyword>
<accession>A0A816F391</accession>
<keyword evidence="5 7" id="KW-1015">Disulfide bond</keyword>
<evidence type="ECO:0000256" key="8">
    <source>
        <dbReference type="SAM" id="Phobius"/>
    </source>
</evidence>
<dbReference type="Pfam" id="PF13927">
    <property type="entry name" value="Ig_3"/>
    <property type="match status" value="1"/>
</dbReference>
<comment type="caution">
    <text evidence="7">Lacks conserved residue(s) required for the propagation of feature annotation.</text>
</comment>
<keyword evidence="8" id="KW-1133">Transmembrane helix</keyword>
<keyword evidence="4 8" id="KW-0472">Membrane</keyword>
<gene>
    <name evidence="11" type="ORF">XAT740_LOCUS55550</name>
</gene>
<dbReference type="GO" id="GO:0005912">
    <property type="term" value="C:adherens junction"/>
    <property type="evidence" value="ECO:0007669"/>
    <property type="project" value="TreeGrafter"/>
</dbReference>
<evidence type="ECO:0000259" key="9">
    <source>
        <dbReference type="PROSITE" id="PS50026"/>
    </source>
</evidence>
<evidence type="ECO:0000256" key="7">
    <source>
        <dbReference type="PROSITE-ProRule" id="PRU00076"/>
    </source>
</evidence>
<dbReference type="InterPro" id="IPR000742">
    <property type="entry name" value="EGF"/>
</dbReference>
<dbReference type="CDD" id="cd00096">
    <property type="entry name" value="Ig"/>
    <property type="match status" value="1"/>
</dbReference>
<reference evidence="11" key="1">
    <citation type="submission" date="2021-02" db="EMBL/GenBank/DDBJ databases">
        <authorList>
            <person name="Nowell W R."/>
        </authorList>
    </citation>
    <scope>NUCLEOTIDE SEQUENCE</scope>
</reference>
<dbReference type="AlphaFoldDB" id="A0A816F391"/>
<organism evidence="11 12">
    <name type="scientific">Adineta ricciae</name>
    <name type="common">Rotifer</name>
    <dbReference type="NCBI Taxonomy" id="249248"/>
    <lineage>
        <taxon>Eukaryota</taxon>
        <taxon>Metazoa</taxon>
        <taxon>Spiralia</taxon>
        <taxon>Gnathifera</taxon>
        <taxon>Rotifera</taxon>
        <taxon>Eurotatoria</taxon>
        <taxon>Bdelloidea</taxon>
        <taxon>Adinetida</taxon>
        <taxon>Adinetidae</taxon>
        <taxon>Adineta</taxon>
    </lineage>
</organism>
<evidence type="ECO:0000256" key="5">
    <source>
        <dbReference type="ARBA" id="ARBA00023157"/>
    </source>
</evidence>
<dbReference type="PROSITE" id="PS50835">
    <property type="entry name" value="IG_LIKE"/>
    <property type="match status" value="1"/>
</dbReference>
<dbReference type="InterPro" id="IPR007110">
    <property type="entry name" value="Ig-like_dom"/>
</dbReference>
<comment type="subcellular location">
    <subcellularLocation>
        <location evidence="1">Membrane</location>
    </subcellularLocation>
</comment>
<evidence type="ECO:0000256" key="2">
    <source>
        <dbReference type="ARBA" id="ARBA00022729"/>
    </source>
</evidence>
<dbReference type="EMBL" id="CAJNOR010010456">
    <property type="protein sequence ID" value="CAF1653998.1"/>
    <property type="molecule type" value="Genomic_DNA"/>
</dbReference>
<dbReference type="Gene3D" id="2.60.40.10">
    <property type="entry name" value="Immunoglobulins"/>
    <property type="match status" value="1"/>
</dbReference>
<dbReference type="PANTHER" id="PTHR23277">
    <property type="entry name" value="NECTIN-RELATED"/>
    <property type="match status" value="1"/>
</dbReference>
<sequence length="502" mass="58953">TSQLSYSYEDFVSFVINLNVVDYCMSSVHNLFILLINCILHINSNSQCDLLSAIDLQSATYSHSIILRVQPVYSSEEILENFILRKVFIREILKIPTRIFHSMKINDTIFLQIEQELDEMLDDSCWHLLRMENADIILFLNDTARRQFHLQYPPVESTLRVRENIQNVLKYETYSPQIIIKTRLDKPILLHDYSLQCNARGNPIPRLLWSKNNQSSEYYPTAKQCKTPCRIYSIQNKYQSTLYFQSLMNSDEGFYVCHAENLLNYTTASIYLDLNENTLINRSTMNVTCDSLNFCHERGQCLVIDSQLKCLCDRRYFGEQCETDYDEMVTNHQNTLLLFKSRFLTGTILLLVICSLIFIGFISCFLSKYNQAKQKQISRAKLLRQTARRKTELFEQPLRMDQHKTVSLPHMQVGNDRNQCMRHSSTMGNNCLSLKTHYTEETNRDSKMNHLILSRDYLDFYQPDVESGLIRPLTIEKDVPKRHTRLVPTQNRFLQPYPNSHR</sequence>
<evidence type="ECO:0000259" key="10">
    <source>
        <dbReference type="PROSITE" id="PS50835"/>
    </source>
</evidence>
<dbReference type="InterPro" id="IPR051427">
    <property type="entry name" value="Nectin/Nectin-like"/>
</dbReference>
<dbReference type="InterPro" id="IPR036179">
    <property type="entry name" value="Ig-like_dom_sf"/>
</dbReference>
<keyword evidence="8" id="KW-0812">Transmembrane</keyword>
<keyword evidence="2" id="KW-0732">Signal</keyword>
<evidence type="ECO:0000256" key="1">
    <source>
        <dbReference type="ARBA" id="ARBA00004370"/>
    </source>
</evidence>
<feature type="disulfide bond" evidence="7">
    <location>
        <begin position="312"/>
        <end position="321"/>
    </location>
</feature>
<dbReference type="PROSITE" id="PS00022">
    <property type="entry name" value="EGF_1"/>
    <property type="match status" value="1"/>
</dbReference>
<dbReference type="InterPro" id="IPR013783">
    <property type="entry name" value="Ig-like_fold"/>
</dbReference>
<protein>
    <submittedName>
        <fullName evidence="11">Uncharacterized protein</fullName>
    </submittedName>
</protein>
<dbReference type="GO" id="GO:0007157">
    <property type="term" value="P:heterophilic cell-cell adhesion via plasma membrane cell adhesion molecules"/>
    <property type="evidence" value="ECO:0007669"/>
    <property type="project" value="TreeGrafter"/>
</dbReference>
<evidence type="ECO:0000256" key="6">
    <source>
        <dbReference type="ARBA" id="ARBA00023180"/>
    </source>
</evidence>
<dbReference type="SUPFAM" id="SSF48726">
    <property type="entry name" value="Immunoglobulin"/>
    <property type="match status" value="1"/>
</dbReference>
<dbReference type="Proteomes" id="UP000663828">
    <property type="component" value="Unassembled WGS sequence"/>
</dbReference>
<evidence type="ECO:0000313" key="12">
    <source>
        <dbReference type="Proteomes" id="UP000663828"/>
    </source>
</evidence>
<feature type="domain" description="EGF-like" evidence="9">
    <location>
        <begin position="285"/>
        <end position="322"/>
    </location>
</feature>
<keyword evidence="12" id="KW-1185">Reference proteome</keyword>
<evidence type="ECO:0000256" key="3">
    <source>
        <dbReference type="ARBA" id="ARBA00022737"/>
    </source>
</evidence>
<keyword evidence="6" id="KW-0325">Glycoprotein</keyword>
<feature type="non-terminal residue" evidence="11">
    <location>
        <position position="1"/>
    </location>
</feature>
<dbReference type="PROSITE" id="PS50026">
    <property type="entry name" value="EGF_3"/>
    <property type="match status" value="1"/>
</dbReference>
<keyword evidence="3" id="KW-0677">Repeat</keyword>
<evidence type="ECO:0000256" key="4">
    <source>
        <dbReference type="ARBA" id="ARBA00023136"/>
    </source>
</evidence>
<evidence type="ECO:0000313" key="11">
    <source>
        <dbReference type="EMBL" id="CAF1653998.1"/>
    </source>
</evidence>
<dbReference type="Gene3D" id="2.10.25.10">
    <property type="entry name" value="Laminin"/>
    <property type="match status" value="1"/>
</dbReference>
<dbReference type="PANTHER" id="PTHR23277:SF108">
    <property type="entry name" value="FASCICLIN-3"/>
    <property type="match status" value="1"/>
</dbReference>
<dbReference type="GO" id="GO:0007156">
    <property type="term" value="P:homophilic cell adhesion via plasma membrane adhesion molecules"/>
    <property type="evidence" value="ECO:0007669"/>
    <property type="project" value="TreeGrafter"/>
</dbReference>
<proteinExistence type="predicted"/>
<dbReference type="SUPFAM" id="SSF57196">
    <property type="entry name" value="EGF/Laminin"/>
    <property type="match status" value="1"/>
</dbReference>
<dbReference type="GO" id="GO:0016020">
    <property type="term" value="C:membrane"/>
    <property type="evidence" value="ECO:0007669"/>
    <property type="project" value="UniProtKB-SubCell"/>
</dbReference>
<feature type="transmembrane region" description="Helical" evidence="8">
    <location>
        <begin position="343"/>
        <end position="366"/>
    </location>
</feature>
<name>A0A816F391_ADIRI</name>
<feature type="domain" description="Ig-like" evidence="10">
    <location>
        <begin position="176"/>
        <end position="275"/>
    </location>
</feature>